<dbReference type="PANTHER" id="PTHR32018">
    <property type="entry name" value="RHAMNOGALACTURONATE LYASE FAMILY PROTEIN"/>
    <property type="match status" value="1"/>
</dbReference>
<organism evidence="4 5">
    <name type="scientific">Actinacidiphila bryophytorum</name>
    <dbReference type="NCBI Taxonomy" id="1436133"/>
    <lineage>
        <taxon>Bacteria</taxon>
        <taxon>Bacillati</taxon>
        <taxon>Actinomycetota</taxon>
        <taxon>Actinomycetes</taxon>
        <taxon>Kitasatosporales</taxon>
        <taxon>Streptomycetaceae</taxon>
        <taxon>Actinacidiphila</taxon>
    </lineage>
</organism>
<dbReference type="GO" id="GO:0030246">
    <property type="term" value="F:carbohydrate binding"/>
    <property type="evidence" value="ECO:0007669"/>
    <property type="project" value="InterPro"/>
</dbReference>
<feature type="region of interest" description="Disordered" evidence="2">
    <location>
        <begin position="773"/>
        <end position="813"/>
    </location>
</feature>
<keyword evidence="1" id="KW-0732">Signal</keyword>
<dbReference type="InterPro" id="IPR051850">
    <property type="entry name" value="Polysacch_Lyase_4"/>
</dbReference>
<evidence type="ECO:0000256" key="1">
    <source>
        <dbReference type="ARBA" id="ARBA00022729"/>
    </source>
</evidence>
<dbReference type="PANTHER" id="PTHR32018:SF1">
    <property type="entry name" value="RHAMNOGALACTURONAN ENDOLYASE"/>
    <property type="match status" value="1"/>
</dbReference>
<dbReference type="Gene3D" id="2.60.40.1120">
    <property type="entry name" value="Carboxypeptidase-like, regulatory domain"/>
    <property type="match status" value="1"/>
</dbReference>
<dbReference type="PROSITE" id="PS51318">
    <property type="entry name" value="TAT"/>
    <property type="match status" value="1"/>
</dbReference>
<dbReference type="CDD" id="cd10316">
    <property type="entry name" value="RGL4_M"/>
    <property type="match status" value="1"/>
</dbReference>
<evidence type="ECO:0000313" key="5">
    <source>
        <dbReference type="Proteomes" id="UP001153328"/>
    </source>
</evidence>
<feature type="compositionally biased region" description="Low complexity" evidence="2">
    <location>
        <begin position="797"/>
        <end position="813"/>
    </location>
</feature>
<dbReference type="InterPro" id="IPR029411">
    <property type="entry name" value="RG-lyase_III"/>
</dbReference>
<protein>
    <submittedName>
        <fullName evidence="4">Rhamnogalacturonan endolyase</fullName>
    </submittedName>
</protein>
<feature type="domain" description="Rhamnogalacturonan lyase" evidence="3">
    <location>
        <begin position="520"/>
        <end position="672"/>
    </location>
</feature>
<dbReference type="InterPro" id="IPR013784">
    <property type="entry name" value="Carb-bd-like_fold"/>
</dbReference>
<sequence length="813" mass="86489">MSWQESHLSRRSTLGLIGAGAAATVLGAEGTASAESPAPAAPAAAQGAAHGAGPAGAVTLLIDGKPAKPGSYAFPADAAEVVLDNGLVRFTFGRDDAAGGIVTGWTDTSITATSVVVDGTELAHNLNGVDPRDPDRQHSFYIDAAGGKSRLICGEVKVVRVTRDLVEIAFVDLTSDPLRHEHHLIMRTGKRGLYGYNILTATAATSINEIRMNTRWDRSILDHCYNWERGTGQQPTYAYLALQERVGDETWRVDGVNNPDLPSPDNNAGGTKPGDVYTKYDWSLYHYQNPMFGHYGNGFGVWFTPLSGVSDQTLAGFYGVGPQRQDLAIHQDALILNYFSPNHYGVPSYSLPAGYRRLYGPWFSYVTVGDPRHPEGVIDEAARIAQQEIEENRAGSSWVDDPLYPSPKQRTTVTGRIRIADGRPAANLWALLSTQDTDNVYSIHEATYFVRTDENGSFTIPGVPPAWQPGTTDAGTYSLYVFAADGSITDQYKQTGISPRGTRHNLGTITWAPTQHSTFLWQIGRSDRSGGEFALATQSPAEPLPRDYFKPGLVPAVLDFTVGRDWEPESWYYAQTKSGVWKVHFPLETALDGTAYLTVSSSMQGKPPVVTVNGTAAGIVGSLPNGGDSGISRQADRSAVRVLSVLSFPASLLTVGDNTVEFTYGNGVPPVDGPNPPSGGFGWDTLVLEVDGTQPARPARLAGKVTSLGTSRGMTTWRVEVANHGSGPANDVRLDAVDWADGRRGGQDRPAVQGADPNAFPVPVAAAIPPGGSASVTVTTHGSRPPGGSGALEFGVTANGGRTRTTAGGHPGH</sequence>
<dbReference type="Pfam" id="PF14683">
    <property type="entry name" value="CBM-like"/>
    <property type="match status" value="1"/>
</dbReference>
<proteinExistence type="predicted"/>
<reference evidence="4" key="1">
    <citation type="submission" date="2021-06" db="EMBL/GenBank/DDBJ databases">
        <authorList>
            <person name="Arsene-Ploetze F."/>
        </authorList>
    </citation>
    <scope>NUCLEOTIDE SEQUENCE</scope>
    <source>
        <strain evidence="4">SBRY1</strain>
    </source>
</reference>
<dbReference type="Gene3D" id="2.70.98.10">
    <property type="match status" value="1"/>
</dbReference>
<dbReference type="InterPro" id="IPR029413">
    <property type="entry name" value="RG-lyase_II"/>
</dbReference>
<dbReference type="InterPro" id="IPR006311">
    <property type="entry name" value="TAT_signal"/>
</dbReference>
<accession>A0A9W4H3J4</accession>
<dbReference type="AlphaFoldDB" id="A0A9W4H3J4"/>
<evidence type="ECO:0000256" key="2">
    <source>
        <dbReference type="SAM" id="MobiDB-lite"/>
    </source>
</evidence>
<gene>
    <name evidence="4" type="ORF">SBRY_40736</name>
</gene>
<evidence type="ECO:0000259" key="3">
    <source>
        <dbReference type="Pfam" id="PF14683"/>
    </source>
</evidence>
<keyword evidence="5" id="KW-1185">Reference proteome</keyword>
<comment type="caution">
    <text evidence="4">The sequence shown here is derived from an EMBL/GenBank/DDBJ whole genome shotgun (WGS) entry which is preliminary data.</text>
</comment>
<dbReference type="InterPro" id="IPR008979">
    <property type="entry name" value="Galactose-bd-like_sf"/>
</dbReference>
<evidence type="ECO:0000313" key="4">
    <source>
        <dbReference type="EMBL" id="CAG7647692.1"/>
    </source>
</evidence>
<dbReference type="Gene3D" id="2.60.120.260">
    <property type="entry name" value="Galactose-binding domain-like"/>
    <property type="match status" value="1"/>
</dbReference>
<dbReference type="EMBL" id="CAJVAX010000018">
    <property type="protein sequence ID" value="CAG7647692.1"/>
    <property type="molecule type" value="Genomic_DNA"/>
</dbReference>
<dbReference type="InterPro" id="IPR014718">
    <property type="entry name" value="GH-type_carb-bd"/>
</dbReference>
<dbReference type="SUPFAM" id="SSF49785">
    <property type="entry name" value="Galactose-binding domain-like"/>
    <property type="match status" value="1"/>
</dbReference>
<name>A0A9W4H3J4_9ACTN</name>
<dbReference type="SUPFAM" id="SSF49452">
    <property type="entry name" value="Starch-binding domain-like"/>
    <property type="match status" value="1"/>
</dbReference>
<dbReference type="Proteomes" id="UP001153328">
    <property type="component" value="Unassembled WGS sequence"/>
</dbReference>
<dbReference type="RefSeq" id="WP_205046116.1">
    <property type="nucleotide sequence ID" value="NZ_CAJVAX010000018.1"/>
</dbReference>